<dbReference type="InterPro" id="IPR018467">
    <property type="entry name" value="CCT_CS"/>
</dbReference>
<dbReference type="InterPro" id="IPR040390">
    <property type="entry name" value="TIFY/JAZ"/>
</dbReference>
<reference evidence="6" key="1">
    <citation type="submission" date="2025-08" db="UniProtKB">
        <authorList>
            <consortium name="RefSeq"/>
        </authorList>
    </citation>
    <scope>IDENTIFICATION</scope>
    <source>
        <tissue evidence="6">Fruit stalk</tissue>
    </source>
</reference>
<dbReference type="AlphaFoldDB" id="A0A6P5XSP4"/>
<dbReference type="InterPro" id="IPR010399">
    <property type="entry name" value="Tify_dom"/>
</dbReference>
<dbReference type="SMART" id="SM00979">
    <property type="entry name" value="TIFY"/>
    <property type="match status" value="1"/>
</dbReference>
<dbReference type="GO" id="GO:2000022">
    <property type="term" value="P:regulation of jasmonic acid mediated signaling pathway"/>
    <property type="evidence" value="ECO:0007669"/>
    <property type="project" value="UniProtKB-UniRule"/>
</dbReference>
<evidence type="ECO:0000259" key="4">
    <source>
        <dbReference type="PROSITE" id="PS51320"/>
    </source>
</evidence>
<evidence type="ECO:0000313" key="5">
    <source>
        <dbReference type="Proteomes" id="UP000515121"/>
    </source>
</evidence>
<comment type="subcellular location">
    <subcellularLocation>
        <location evidence="2">Nucleus</location>
    </subcellularLocation>
</comment>
<dbReference type="GO" id="GO:0031347">
    <property type="term" value="P:regulation of defense response"/>
    <property type="evidence" value="ECO:0007669"/>
    <property type="project" value="UniProtKB-UniRule"/>
</dbReference>
<keyword evidence="2" id="KW-1184">Jasmonic acid signaling pathway</keyword>
<evidence type="ECO:0000313" key="6">
    <source>
        <dbReference type="RefSeq" id="XP_022730866.1"/>
    </source>
</evidence>
<gene>
    <name evidence="6" type="primary">LOC111285606</name>
</gene>
<dbReference type="PANTHER" id="PTHR33077">
    <property type="entry name" value="PROTEIN TIFY 4A-RELATED-RELATED"/>
    <property type="match status" value="1"/>
</dbReference>
<dbReference type="PROSITE" id="PS51320">
    <property type="entry name" value="TIFY"/>
    <property type="match status" value="1"/>
</dbReference>
<feature type="domain" description="Tify" evidence="4">
    <location>
        <begin position="57"/>
        <end position="92"/>
    </location>
</feature>
<dbReference type="GO" id="GO:0005634">
    <property type="term" value="C:nucleus"/>
    <property type="evidence" value="ECO:0007669"/>
    <property type="project" value="UniProtKB-SubCell"/>
</dbReference>
<proteinExistence type="inferred from homology"/>
<protein>
    <recommendedName>
        <fullName evidence="2">Protein TIFY</fullName>
    </recommendedName>
    <alternativeName>
        <fullName evidence="2">Jasmonate ZIM domain-containing protein</fullName>
    </alternativeName>
</protein>
<dbReference type="GO" id="GO:0009611">
    <property type="term" value="P:response to wounding"/>
    <property type="evidence" value="ECO:0007669"/>
    <property type="project" value="UniProtKB-UniRule"/>
</dbReference>
<dbReference type="KEGG" id="dzi:111285606"/>
<name>A0A6P5XSP4_DURZI</name>
<organism evidence="5 6">
    <name type="scientific">Durio zibethinus</name>
    <name type="common">Durian</name>
    <dbReference type="NCBI Taxonomy" id="66656"/>
    <lineage>
        <taxon>Eukaryota</taxon>
        <taxon>Viridiplantae</taxon>
        <taxon>Streptophyta</taxon>
        <taxon>Embryophyta</taxon>
        <taxon>Tracheophyta</taxon>
        <taxon>Spermatophyta</taxon>
        <taxon>Magnoliopsida</taxon>
        <taxon>eudicotyledons</taxon>
        <taxon>Gunneridae</taxon>
        <taxon>Pentapetalae</taxon>
        <taxon>rosids</taxon>
        <taxon>malvids</taxon>
        <taxon>Malvales</taxon>
        <taxon>Malvaceae</taxon>
        <taxon>Helicteroideae</taxon>
        <taxon>Durio</taxon>
    </lineage>
</organism>
<dbReference type="Pfam" id="PF09425">
    <property type="entry name" value="Jas_motif"/>
    <property type="match status" value="1"/>
</dbReference>
<feature type="region of interest" description="Disordered" evidence="3">
    <location>
        <begin position="171"/>
        <end position="219"/>
    </location>
</feature>
<evidence type="ECO:0000256" key="1">
    <source>
        <dbReference type="ARBA" id="ARBA00008614"/>
    </source>
</evidence>
<comment type="similarity">
    <text evidence="1 2">Belongs to the TIFY/JAZ family.</text>
</comment>
<dbReference type="Pfam" id="PF06200">
    <property type="entry name" value="tify"/>
    <property type="match status" value="1"/>
</dbReference>
<dbReference type="OrthoDB" id="649989at2759"/>
<feature type="compositionally biased region" description="Polar residues" evidence="3">
    <location>
        <begin position="191"/>
        <end position="200"/>
    </location>
</feature>
<keyword evidence="5" id="KW-1185">Reference proteome</keyword>
<feature type="compositionally biased region" description="Polar residues" evidence="3">
    <location>
        <begin position="207"/>
        <end position="219"/>
    </location>
</feature>
<comment type="domain">
    <text evidence="2">The jas domain is required for interaction with COI1.</text>
</comment>
<comment type="function">
    <text evidence="2">Repressor of jasmonate responses.</text>
</comment>
<keyword evidence="2" id="KW-0539">Nucleus</keyword>
<dbReference type="RefSeq" id="XP_022730866.1">
    <property type="nucleotide sequence ID" value="XM_022875131.1"/>
</dbReference>
<dbReference type="Proteomes" id="UP000515121">
    <property type="component" value="Unplaced"/>
</dbReference>
<accession>A0A6P5XSP4</accession>
<sequence length="219" mass="23276">MEGEAGSYEEVKPNVVVKESNGDMVGDNDVRKLGSVEGKKIFQNCSLAMPASGLNTTSIAPSQLTIFYGGSVCVFDAIPAEKVQEIMLIAATAAAAAANFVDMKNAAPDCATTSPVLTRSPSLQSTATASASPQAPVYPIHRTSLCKLQSELPIARRHSLQRFFEKRRDRLVNRNPYPNPSMPKAADDTKANLSAATSPESGCFGKSTVSNQMLQAHDA</sequence>
<evidence type="ECO:0000256" key="2">
    <source>
        <dbReference type="RuleBase" id="RU369065"/>
    </source>
</evidence>
<evidence type="ECO:0000256" key="3">
    <source>
        <dbReference type="SAM" id="MobiDB-lite"/>
    </source>
</evidence>
<dbReference type="PANTHER" id="PTHR33077:SF61">
    <property type="entry name" value="PROTEIN TIFY 3A-RELATED"/>
    <property type="match status" value="1"/>
</dbReference>
<dbReference type="GeneID" id="111285606"/>